<accession>A0ABV7QWU1</accession>
<sequence length="126" mass="14412">MQTLTYGNSKVHHARYYGFRHRYATLCSNEGKSENARLHDNAEVTCKRCLKLVPHKADGLSDDELTEILRSIVPYCLSASTTTFDDGRRHSSVHYWDTNRLGRDLASNLPGIEVMNIGNYSYLICW</sequence>
<evidence type="ECO:0000313" key="2">
    <source>
        <dbReference type="Proteomes" id="UP001595764"/>
    </source>
</evidence>
<reference evidence="2" key="1">
    <citation type="journal article" date="2019" name="Int. J. Syst. Evol. Microbiol.">
        <title>The Global Catalogue of Microorganisms (GCM) 10K type strain sequencing project: providing services to taxonomists for standard genome sequencing and annotation.</title>
        <authorList>
            <consortium name="The Broad Institute Genomics Platform"/>
            <consortium name="The Broad Institute Genome Sequencing Center for Infectious Disease"/>
            <person name="Wu L."/>
            <person name="Ma J."/>
        </authorList>
    </citation>
    <scope>NUCLEOTIDE SEQUENCE [LARGE SCALE GENOMIC DNA]</scope>
    <source>
        <strain evidence="2">CGMCC 4.7682</strain>
    </source>
</reference>
<dbReference type="Proteomes" id="UP001595764">
    <property type="component" value="Unassembled WGS sequence"/>
</dbReference>
<dbReference type="EMBL" id="JBHRWI010000070">
    <property type="protein sequence ID" value="MFC3516905.1"/>
    <property type="molecule type" value="Genomic_DNA"/>
</dbReference>
<evidence type="ECO:0000313" key="1">
    <source>
        <dbReference type="EMBL" id="MFC3516905.1"/>
    </source>
</evidence>
<gene>
    <name evidence="1" type="ORF">ACFORO_42560</name>
</gene>
<protein>
    <submittedName>
        <fullName evidence="1">Uncharacterized protein</fullName>
    </submittedName>
</protein>
<proteinExistence type="predicted"/>
<keyword evidence="2" id="KW-1185">Reference proteome</keyword>
<organism evidence="1 2">
    <name type="scientific">Amycolatopsis halotolerans</name>
    <dbReference type="NCBI Taxonomy" id="330083"/>
    <lineage>
        <taxon>Bacteria</taxon>
        <taxon>Bacillati</taxon>
        <taxon>Actinomycetota</taxon>
        <taxon>Actinomycetes</taxon>
        <taxon>Pseudonocardiales</taxon>
        <taxon>Pseudonocardiaceae</taxon>
        <taxon>Amycolatopsis</taxon>
    </lineage>
</organism>
<name>A0ABV7QWU1_9PSEU</name>
<comment type="caution">
    <text evidence="1">The sequence shown here is derived from an EMBL/GenBank/DDBJ whole genome shotgun (WGS) entry which is preliminary data.</text>
</comment>
<dbReference type="RefSeq" id="WP_377870236.1">
    <property type="nucleotide sequence ID" value="NZ_JBHMAY010000021.1"/>
</dbReference>